<gene>
    <name evidence="1" type="ORF">CQA76_01715</name>
</gene>
<reference evidence="1 2" key="1">
    <citation type="submission" date="2018-05" db="EMBL/GenBank/DDBJ databases">
        <title>Novel Campyloabacter and Helicobacter Species and Strains.</title>
        <authorList>
            <person name="Mannion A.J."/>
            <person name="Shen Z."/>
            <person name="Fox J.G."/>
        </authorList>
    </citation>
    <scope>NUCLEOTIDE SEQUENCE [LARGE SCALE GENOMIC DNA]</scope>
    <source>
        <strain evidence="2">MIT17-670</strain>
    </source>
</reference>
<sequence length="216" mass="24652">MNVSEIKNIDVLDNSKRTSNQTQSNFDDILKQNLNKNSSNQNLNYLGNVSKKEFKEVIDNILSKMDQIINSSKNKDPHLIELQEHFKAQVGIYNLVLNEAQKASENLNTSDSEELIKNSKELNNDMFLQYSFGYGIAEQAKAFFQAAGVNDENIQTDIAKIAKYINDTQNKIELDNGKVLRNMSEIIKDKNSTYISYAEFNNKNKLLESLLQISDK</sequence>
<keyword evidence="2" id="KW-1185">Reference proteome</keyword>
<dbReference type="EMBL" id="NXMA01000002">
    <property type="protein sequence ID" value="TKX33026.1"/>
    <property type="molecule type" value="Genomic_DNA"/>
</dbReference>
<evidence type="ECO:0000313" key="1">
    <source>
        <dbReference type="EMBL" id="TKX33026.1"/>
    </source>
</evidence>
<proteinExistence type="predicted"/>
<dbReference type="Proteomes" id="UP000310353">
    <property type="component" value="Unassembled WGS sequence"/>
</dbReference>
<comment type="caution">
    <text evidence="1">The sequence shown here is derived from an EMBL/GenBank/DDBJ whole genome shotgun (WGS) entry which is preliminary data.</text>
</comment>
<name>A0A4U7BUF7_9BACT</name>
<dbReference type="OrthoDB" id="9822382at2"/>
<protein>
    <submittedName>
        <fullName evidence="1">Uncharacterized protein</fullName>
    </submittedName>
</protein>
<evidence type="ECO:0000313" key="2">
    <source>
        <dbReference type="Proteomes" id="UP000310353"/>
    </source>
</evidence>
<organism evidence="1 2">
    <name type="scientific">Campylobacter aviculae</name>
    <dbReference type="NCBI Taxonomy" id="2510190"/>
    <lineage>
        <taxon>Bacteria</taxon>
        <taxon>Pseudomonadati</taxon>
        <taxon>Campylobacterota</taxon>
        <taxon>Epsilonproteobacteria</taxon>
        <taxon>Campylobacterales</taxon>
        <taxon>Campylobacteraceae</taxon>
        <taxon>Campylobacter</taxon>
    </lineage>
</organism>
<dbReference type="RefSeq" id="WP_137621721.1">
    <property type="nucleotide sequence ID" value="NZ_NXMA01000002.1"/>
</dbReference>
<dbReference type="AlphaFoldDB" id="A0A4U7BUF7"/>
<accession>A0A4U7BUF7</accession>